<dbReference type="AlphaFoldDB" id="X1D2U6"/>
<protein>
    <submittedName>
        <fullName evidence="1">Uncharacterized protein</fullName>
    </submittedName>
</protein>
<sequence>MLSLQFSLHPRPDIEDEKSRVANIIDYFFDEDKKGEFIKLFMQIQEIYEILSPDEFLRDYLKDYKLLLQVYQIIYKEFSPEAERKKAHRDILRKTEKLIKESVELRSIVDSLPIYEINKDIASLIKADKLSEG</sequence>
<comment type="caution">
    <text evidence="1">The sequence shown here is derived from an EMBL/GenBank/DDBJ whole genome shotgun (WGS) entry which is preliminary data.</text>
</comment>
<accession>X1D2U6</accession>
<organism evidence="1">
    <name type="scientific">marine sediment metagenome</name>
    <dbReference type="NCBI Taxonomy" id="412755"/>
    <lineage>
        <taxon>unclassified sequences</taxon>
        <taxon>metagenomes</taxon>
        <taxon>ecological metagenomes</taxon>
    </lineage>
</organism>
<proteinExistence type="predicted"/>
<name>X1D2U6_9ZZZZ</name>
<dbReference type="EMBL" id="BART01028517">
    <property type="protein sequence ID" value="GAG90836.1"/>
    <property type="molecule type" value="Genomic_DNA"/>
</dbReference>
<evidence type="ECO:0000313" key="1">
    <source>
        <dbReference type="EMBL" id="GAG90836.1"/>
    </source>
</evidence>
<gene>
    <name evidence="1" type="ORF">S01H4_50253</name>
</gene>
<reference evidence="1" key="1">
    <citation type="journal article" date="2014" name="Front. Microbiol.">
        <title>High frequency of phylogenetically diverse reductive dehalogenase-homologous genes in deep subseafloor sedimentary metagenomes.</title>
        <authorList>
            <person name="Kawai M."/>
            <person name="Futagami T."/>
            <person name="Toyoda A."/>
            <person name="Takaki Y."/>
            <person name="Nishi S."/>
            <person name="Hori S."/>
            <person name="Arai W."/>
            <person name="Tsubouchi T."/>
            <person name="Morono Y."/>
            <person name="Uchiyama I."/>
            <person name="Ito T."/>
            <person name="Fujiyama A."/>
            <person name="Inagaki F."/>
            <person name="Takami H."/>
        </authorList>
    </citation>
    <scope>NUCLEOTIDE SEQUENCE</scope>
    <source>
        <strain evidence="1">Expedition CK06-06</strain>
    </source>
</reference>